<gene>
    <name evidence="4" type="ORF">P8V03_18150</name>
</gene>
<keyword evidence="3" id="KW-1133">Transmembrane helix</keyword>
<evidence type="ECO:0000256" key="2">
    <source>
        <dbReference type="ARBA" id="ARBA00023136"/>
    </source>
</evidence>
<keyword evidence="2 3" id="KW-0472">Membrane</keyword>
<feature type="transmembrane region" description="Helical" evidence="3">
    <location>
        <begin position="121"/>
        <end position="146"/>
    </location>
</feature>
<dbReference type="EMBL" id="JARUJP010000039">
    <property type="protein sequence ID" value="MDW8803062.1"/>
    <property type="molecule type" value="Genomic_DNA"/>
</dbReference>
<dbReference type="Pfam" id="PF03323">
    <property type="entry name" value="GerA"/>
    <property type="match status" value="1"/>
</dbReference>
<dbReference type="PANTHER" id="PTHR22550">
    <property type="entry name" value="SPORE GERMINATION PROTEIN"/>
    <property type="match status" value="1"/>
</dbReference>
<dbReference type="Proteomes" id="UP001281656">
    <property type="component" value="Unassembled WGS sequence"/>
</dbReference>
<keyword evidence="3" id="KW-0812">Transmembrane</keyword>
<feature type="transmembrane region" description="Helical" evidence="3">
    <location>
        <begin position="12"/>
        <end position="31"/>
    </location>
</feature>
<accession>A0ABU4JY13</accession>
<feature type="transmembrane region" description="Helical" evidence="3">
    <location>
        <begin position="90"/>
        <end position="109"/>
    </location>
</feature>
<dbReference type="RefSeq" id="WP_318799244.1">
    <property type="nucleotide sequence ID" value="NZ_JARUJP010000039.1"/>
</dbReference>
<dbReference type="InterPro" id="IPR004995">
    <property type="entry name" value="Spore_Ger"/>
</dbReference>
<dbReference type="InterPro" id="IPR050768">
    <property type="entry name" value="UPF0353/GerABKA_families"/>
</dbReference>
<name>A0ABU4JY13_9CLOT</name>
<protein>
    <submittedName>
        <fullName evidence="4">Spore germination protein</fullName>
    </submittedName>
</protein>
<comment type="similarity">
    <text evidence="1">Belongs to the GerABKA family.</text>
</comment>
<reference evidence="4 5" key="1">
    <citation type="submission" date="2023-04" db="EMBL/GenBank/DDBJ databases">
        <title>Clostridium tannerae sp. nov., isolated from the fecal material of an alpaca.</title>
        <authorList>
            <person name="Miller S."/>
            <person name="Hendry M."/>
            <person name="King J."/>
            <person name="Sankaranarayanan K."/>
            <person name="Lawson P.A."/>
        </authorList>
    </citation>
    <scope>NUCLEOTIDE SEQUENCE [LARGE SCALE GENOMIC DNA]</scope>
    <source>
        <strain evidence="4 5">A1-XYC3</strain>
    </source>
</reference>
<evidence type="ECO:0000313" key="4">
    <source>
        <dbReference type="EMBL" id="MDW8803062.1"/>
    </source>
</evidence>
<evidence type="ECO:0000256" key="1">
    <source>
        <dbReference type="ARBA" id="ARBA00005278"/>
    </source>
</evidence>
<comment type="caution">
    <text evidence="4">The sequence shown here is derived from an EMBL/GenBank/DDBJ whole genome shotgun (WGS) entry which is preliminary data.</text>
</comment>
<dbReference type="PANTHER" id="PTHR22550:SF5">
    <property type="entry name" value="LEUCINE ZIPPER PROTEIN 4"/>
    <property type="match status" value="1"/>
</dbReference>
<evidence type="ECO:0000313" key="5">
    <source>
        <dbReference type="Proteomes" id="UP001281656"/>
    </source>
</evidence>
<sequence length="202" mass="22201">MAALIIAILLPYMYISITSFHYYAVPLDLLIPLAESRARVPFPPIVEALILEFTIEMVREGAIRLPTYIGTSISVVAGLIIGQAAVEAGIVSNLLIIIVAATAIASYVLPSQDMAMAIRILRFVYMISASIFGIIGIVVSTALTFAHLTRIESLGQPYFQPFSPLDTNGLKDSILRLPLKKMKKRPYMTRIKNKFRSGNDEG</sequence>
<organism evidence="4 5">
    <name type="scientific">Clostridium tanneri</name>
    <dbReference type="NCBI Taxonomy" id="3037988"/>
    <lineage>
        <taxon>Bacteria</taxon>
        <taxon>Bacillati</taxon>
        <taxon>Bacillota</taxon>
        <taxon>Clostridia</taxon>
        <taxon>Eubacteriales</taxon>
        <taxon>Clostridiaceae</taxon>
        <taxon>Clostridium</taxon>
    </lineage>
</organism>
<proteinExistence type="inferred from homology"/>
<keyword evidence="5" id="KW-1185">Reference proteome</keyword>
<evidence type="ECO:0000256" key="3">
    <source>
        <dbReference type="SAM" id="Phobius"/>
    </source>
</evidence>